<feature type="transmembrane region" description="Helical" evidence="7">
    <location>
        <begin position="630"/>
        <end position="649"/>
    </location>
</feature>
<keyword evidence="12" id="KW-1185">Reference proteome</keyword>
<keyword evidence="6" id="KW-1015">Disulfide bond</keyword>
<name>A7SV49_NEMVE</name>
<evidence type="ECO:0000313" key="12">
    <source>
        <dbReference type="Proteomes" id="UP000001593"/>
    </source>
</evidence>
<evidence type="ECO:0000256" key="2">
    <source>
        <dbReference type="ARBA" id="ARBA00022692"/>
    </source>
</evidence>
<dbReference type="PROSITE" id="PS50261">
    <property type="entry name" value="G_PROTEIN_RECEP_F2_4"/>
    <property type="match status" value="1"/>
</dbReference>
<dbReference type="InterPro" id="IPR000203">
    <property type="entry name" value="GPS"/>
</dbReference>
<feature type="domain" description="PA14" evidence="10">
    <location>
        <begin position="193"/>
        <end position="353"/>
    </location>
</feature>
<comment type="subcellular location">
    <subcellularLocation>
        <location evidence="1">Membrane</location>
        <topology evidence="1">Multi-pass membrane protein</topology>
    </subcellularLocation>
</comment>
<dbReference type="PROSITE" id="PS50221">
    <property type="entry name" value="GAIN_B"/>
    <property type="match status" value="1"/>
</dbReference>
<dbReference type="InterPro" id="IPR037524">
    <property type="entry name" value="PA14/GLEYA"/>
</dbReference>
<dbReference type="Proteomes" id="UP000001593">
    <property type="component" value="Unassembled WGS sequence"/>
</dbReference>
<dbReference type="PANTHER" id="PTHR12011">
    <property type="entry name" value="ADHESION G-PROTEIN COUPLED RECEPTOR"/>
    <property type="match status" value="1"/>
</dbReference>
<accession>A7SV49</accession>
<keyword evidence="3" id="KW-0732">Signal</keyword>
<dbReference type="GO" id="GO:0007166">
    <property type="term" value="P:cell surface receptor signaling pathway"/>
    <property type="evidence" value="ECO:0007669"/>
    <property type="project" value="InterPro"/>
</dbReference>
<feature type="transmembrane region" description="Helical" evidence="7">
    <location>
        <begin position="786"/>
        <end position="809"/>
    </location>
</feature>
<dbReference type="InterPro" id="IPR046338">
    <property type="entry name" value="GAIN_dom_sf"/>
</dbReference>
<evidence type="ECO:0000259" key="9">
    <source>
        <dbReference type="PROSITE" id="PS50261"/>
    </source>
</evidence>
<proteinExistence type="predicted"/>
<dbReference type="InParanoid" id="A7SV49"/>
<dbReference type="Gene3D" id="1.20.1070.10">
    <property type="entry name" value="Rhodopsin 7-helix transmembrane proteins"/>
    <property type="match status" value="1"/>
</dbReference>
<feature type="transmembrane region" description="Helical" evidence="7">
    <location>
        <begin position="713"/>
        <end position="735"/>
    </location>
</feature>
<dbReference type="PhylomeDB" id="A7SV49"/>
<dbReference type="SMART" id="SM00303">
    <property type="entry name" value="GPS"/>
    <property type="match status" value="1"/>
</dbReference>
<gene>
    <name evidence="11" type="ORF">NEMVEDRAFT_v1g217955</name>
</gene>
<dbReference type="GO" id="GO:0004930">
    <property type="term" value="F:G protein-coupled receptor activity"/>
    <property type="evidence" value="ECO:0007669"/>
    <property type="project" value="InterPro"/>
</dbReference>
<dbReference type="Pfam" id="PF00002">
    <property type="entry name" value="7tm_2"/>
    <property type="match status" value="2"/>
</dbReference>
<evidence type="ECO:0000256" key="5">
    <source>
        <dbReference type="ARBA" id="ARBA00023136"/>
    </source>
</evidence>
<dbReference type="FunFam" id="2.60.120.1560:FF:000008">
    <property type="entry name" value="Predicted protein"/>
    <property type="match status" value="1"/>
</dbReference>
<reference evidence="11 12" key="1">
    <citation type="journal article" date="2007" name="Science">
        <title>Sea anemone genome reveals ancestral eumetazoan gene repertoire and genomic organization.</title>
        <authorList>
            <person name="Putnam N.H."/>
            <person name="Srivastava M."/>
            <person name="Hellsten U."/>
            <person name="Dirks B."/>
            <person name="Chapman J."/>
            <person name="Salamov A."/>
            <person name="Terry A."/>
            <person name="Shapiro H."/>
            <person name="Lindquist E."/>
            <person name="Kapitonov V.V."/>
            <person name="Jurka J."/>
            <person name="Genikhovich G."/>
            <person name="Grigoriev I.V."/>
            <person name="Lucas S.M."/>
            <person name="Steele R.E."/>
            <person name="Finnerty J.R."/>
            <person name="Technau U."/>
            <person name="Martindale M.Q."/>
            <person name="Rokhsar D.S."/>
        </authorList>
    </citation>
    <scope>NUCLEOTIDE SEQUENCE [LARGE SCALE GENOMIC DNA]</scope>
    <source>
        <strain evidence="12">CH2 X CH6</strain>
    </source>
</reference>
<feature type="domain" description="PA14" evidence="10">
    <location>
        <begin position="9"/>
        <end position="165"/>
    </location>
</feature>
<keyword evidence="4 7" id="KW-1133">Transmembrane helix</keyword>
<dbReference type="PANTHER" id="PTHR12011:SF347">
    <property type="entry name" value="FI21270P1-RELATED"/>
    <property type="match status" value="1"/>
</dbReference>
<dbReference type="EMBL" id="DS469825">
    <property type="protein sequence ID" value="EDO32429.1"/>
    <property type="molecule type" value="Genomic_DNA"/>
</dbReference>
<evidence type="ECO:0000256" key="6">
    <source>
        <dbReference type="ARBA" id="ARBA00023157"/>
    </source>
</evidence>
<keyword evidence="2 7" id="KW-0812">Transmembrane</keyword>
<dbReference type="AlphaFoldDB" id="A7SV49"/>
<dbReference type="Pfam" id="PF01825">
    <property type="entry name" value="GPS"/>
    <property type="match status" value="1"/>
</dbReference>
<dbReference type="GO" id="GO:0005886">
    <property type="term" value="C:plasma membrane"/>
    <property type="evidence" value="ECO:0000318"/>
    <property type="project" value="GO_Central"/>
</dbReference>
<evidence type="ECO:0000256" key="7">
    <source>
        <dbReference type="SAM" id="Phobius"/>
    </source>
</evidence>
<evidence type="ECO:0000256" key="1">
    <source>
        <dbReference type="ARBA" id="ARBA00004141"/>
    </source>
</evidence>
<dbReference type="Gene3D" id="2.60.120.1560">
    <property type="match status" value="2"/>
</dbReference>
<evidence type="ECO:0000313" key="11">
    <source>
        <dbReference type="EMBL" id="EDO32429.1"/>
    </source>
</evidence>
<dbReference type="InterPro" id="IPR011658">
    <property type="entry name" value="PA14_dom"/>
</dbReference>
<dbReference type="InterPro" id="IPR000832">
    <property type="entry name" value="GPCR_2_secretin-like"/>
</dbReference>
<evidence type="ECO:0000256" key="3">
    <source>
        <dbReference type="ARBA" id="ARBA00022729"/>
    </source>
</evidence>
<sequence length="885" mass="99233">MASPLCLHQDDGPVFFEEWENIKGKEIKDLTESDRYPDKANKSGYQTHLGLEKEYFAKRHEMGMRMRTYLMAPLTGKYFFYTACDDTCRLFLSSDDSPANKQVIVNQESYTAINSMAWKSPPQELVAGSLYYMELLYKESDGENYANVSMERPDGKFESPIGEEHLRRNAHRTGAVVGVVVNGLDDRGLVFYEEWSGAKGSQISNLTRDKNYPMNATVNGHVTTMQIKKEPFSMRRQYGVRMRAYFLAPLTGSYTFYTTCDDSCQLFLSTDVNPKTKRMIIDQSEKASVNSRKRSSQAQTLIEGKLYYMELLFKAGDDDNHAELEVVRSALQELQWKLKNTSNPSETELKETMKTAGRKITFLLEDPRDDPGIPQDPANSNLGWEVTREVEELGGLVAEVANISSPLSVEYPSVILQIKELDEDFTFPDPSQKPSFSSGDEIRIKQASKSGKIVVFSALYKNLESILQRNISSIDGDGDDAKSMYFLNSRIITSSMVPHPPRMDRGGVNIRLDHTQFKGSSDKAAMMCAFWNFSSHGANNSMGSWSSHGCRVDQDSSDANKTACLCDHLTHFAVLMKVTADPEPLPEGHTRALQSITYIGCAMSLIGEMLTVLAITGLRLTRSETNIIHLHLVIALALSQLFFLAGIGATSNKGVWLYFMVVRVFDTGYNRIKRYIIAAWTLPVVIVIVTLASSFDGYGTEHSCWLSVERGTIWGFVIPVLIIVLTNGTILGMVVREILQLHTPANADDNKLSTVRSGVKSAMVLLPILGVTWVFGVLAVNSYTLVFQYLFAIFNSMQGFFIFVFHCLLNSEVRKAFYRKKQIWSESHLFHSNSQSPPHKYDSEACKESQSTSMEKVGVRVFKGVVLRFNLLSGVVSFSVGEVVY</sequence>
<dbReference type="SUPFAM" id="SSF81321">
    <property type="entry name" value="Family A G protein-coupled receptor-like"/>
    <property type="match status" value="1"/>
</dbReference>
<dbReference type="SUPFAM" id="SSF56988">
    <property type="entry name" value="Anthrax protective antigen"/>
    <property type="match status" value="2"/>
</dbReference>
<dbReference type="Gene3D" id="2.60.220.50">
    <property type="match status" value="1"/>
</dbReference>
<dbReference type="InterPro" id="IPR017981">
    <property type="entry name" value="GPCR_2-like_7TM"/>
</dbReference>
<evidence type="ECO:0000256" key="4">
    <source>
        <dbReference type="ARBA" id="ARBA00022989"/>
    </source>
</evidence>
<dbReference type="HOGENOM" id="CLU_325793_0_0_1"/>
<evidence type="ECO:0000259" key="10">
    <source>
        <dbReference type="PROSITE" id="PS51820"/>
    </source>
</evidence>
<dbReference type="OMA" id="TGYNRIK"/>
<feature type="transmembrane region" description="Helical" evidence="7">
    <location>
        <begin position="675"/>
        <end position="693"/>
    </location>
</feature>
<dbReference type="PROSITE" id="PS51820">
    <property type="entry name" value="PA14"/>
    <property type="match status" value="2"/>
</dbReference>
<feature type="domain" description="GAIN-B" evidence="8">
    <location>
        <begin position="405"/>
        <end position="582"/>
    </location>
</feature>
<feature type="transmembrane region" description="Helical" evidence="7">
    <location>
        <begin position="761"/>
        <end position="780"/>
    </location>
</feature>
<organism evidence="11 12">
    <name type="scientific">Nematostella vectensis</name>
    <name type="common">Starlet sea anemone</name>
    <dbReference type="NCBI Taxonomy" id="45351"/>
    <lineage>
        <taxon>Eukaryota</taxon>
        <taxon>Metazoa</taxon>
        <taxon>Cnidaria</taxon>
        <taxon>Anthozoa</taxon>
        <taxon>Hexacorallia</taxon>
        <taxon>Actiniaria</taxon>
        <taxon>Edwardsiidae</taxon>
        <taxon>Nematostella</taxon>
    </lineage>
</organism>
<keyword evidence="5 7" id="KW-0472">Membrane</keyword>
<dbReference type="Pfam" id="PF07691">
    <property type="entry name" value="PA14"/>
    <property type="match status" value="2"/>
</dbReference>
<dbReference type="MEROPS" id="P02.008"/>
<protein>
    <submittedName>
        <fullName evidence="11">Uncharacterized protein</fullName>
    </submittedName>
</protein>
<dbReference type="PROSITE" id="PS00650">
    <property type="entry name" value="G_PROTEIN_RECEP_F2_2"/>
    <property type="match status" value="1"/>
</dbReference>
<dbReference type="InterPro" id="IPR017983">
    <property type="entry name" value="GPCR_2_secretin-like_CS"/>
</dbReference>
<dbReference type="eggNOG" id="KOG4193">
    <property type="taxonomic scope" value="Eukaryota"/>
</dbReference>
<feature type="domain" description="G-protein coupled receptors family 2 profile 2" evidence="9">
    <location>
        <begin position="633"/>
        <end position="810"/>
    </location>
</feature>
<dbReference type="PRINTS" id="PR00249">
    <property type="entry name" value="GPCRSECRETIN"/>
</dbReference>
<evidence type="ECO:0000259" key="8">
    <source>
        <dbReference type="PROSITE" id="PS50221"/>
    </source>
</evidence>
<dbReference type="InterPro" id="IPR057244">
    <property type="entry name" value="GAIN_B"/>
</dbReference>